<dbReference type="AlphaFoldDB" id="W3XB03"/>
<evidence type="ECO:0000259" key="4">
    <source>
        <dbReference type="Pfam" id="PF00561"/>
    </source>
</evidence>
<reference evidence="6" key="1">
    <citation type="journal article" date="2015" name="BMC Genomics">
        <title>Genomic and transcriptomic analysis of the endophytic fungus Pestalotiopsis fici reveals its lifestyle and high potential for synthesis of natural products.</title>
        <authorList>
            <person name="Wang X."/>
            <person name="Zhang X."/>
            <person name="Liu L."/>
            <person name="Xiang M."/>
            <person name="Wang W."/>
            <person name="Sun X."/>
            <person name="Che Y."/>
            <person name="Guo L."/>
            <person name="Liu G."/>
            <person name="Guo L."/>
            <person name="Wang C."/>
            <person name="Yin W.B."/>
            <person name="Stadler M."/>
            <person name="Zhang X."/>
            <person name="Liu X."/>
        </authorList>
    </citation>
    <scope>NUCLEOTIDE SEQUENCE [LARGE SCALE GENOMIC DNA]</scope>
    <source>
        <strain evidence="6">W106-1 / CGMCC3.15140</strain>
    </source>
</reference>
<dbReference type="eggNOG" id="KOG4178">
    <property type="taxonomic scope" value="Eukaryota"/>
</dbReference>
<dbReference type="Gene3D" id="3.40.50.1820">
    <property type="entry name" value="alpha/beta hydrolase"/>
    <property type="match status" value="1"/>
</dbReference>
<organism evidence="5 6">
    <name type="scientific">Pestalotiopsis fici (strain W106-1 / CGMCC3.15140)</name>
    <dbReference type="NCBI Taxonomy" id="1229662"/>
    <lineage>
        <taxon>Eukaryota</taxon>
        <taxon>Fungi</taxon>
        <taxon>Dikarya</taxon>
        <taxon>Ascomycota</taxon>
        <taxon>Pezizomycotina</taxon>
        <taxon>Sordariomycetes</taxon>
        <taxon>Xylariomycetidae</taxon>
        <taxon>Amphisphaeriales</taxon>
        <taxon>Sporocadaceae</taxon>
        <taxon>Pestalotiopsis</taxon>
    </lineage>
</organism>
<proteinExistence type="inferred from homology"/>
<dbReference type="Proteomes" id="UP000030651">
    <property type="component" value="Unassembled WGS sequence"/>
</dbReference>
<dbReference type="Pfam" id="PF00561">
    <property type="entry name" value="Abhydrolase_1"/>
    <property type="match status" value="1"/>
</dbReference>
<dbReference type="InterPro" id="IPR000639">
    <property type="entry name" value="Epox_hydrolase-like"/>
</dbReference>
<keyword evidence="6" id="KW-1185">Reference proteome</keyword>
<comment type="similarity">
    <text evidence="2">Belongs to the AB hydrolase superfamily. Epoxide hydrolase family.</text>
</comment>
<name>W3XB03_PESFW</name>
<evidence type="ECO:0000256" key="3">
    <source>
        <dbReference type="SAM" id="SignalP"/>
    </source>
</evidence>
<evidence type="ECO:0000256" key="2">
    <source>
        <dbReference type="ARBA" id="ARBA00038334"/>
    </source>
</evidence>
<keyword evidence="1" id="KW-0378">Hydrolase</keyword>
<dbReference type="OMA" id="RETTWNT"/>
<dbReference type="InterPro" id="IPR000073">
    <property type="entry name" value="AB_hydrolase_1"/>
</dbReference>
<dbReference type="SUPFAM" id="SSF53474">
    <property type="entry name" value="alpha/beta-Hydrolases"/>
    <property type="match status" value="1"/>
</dbReference>
<evidence type="ECO:0000313" key="5">
    <source>
        <dbReference type="EMBL" id="ETS83248.1"/>
    </source>
</evidence>
<sequence>MWPQIWWKLFLVFCMIVCSTVEALAANESSIFGVSKSVDNNGTRLHYIVYGSGEPLVFQHGFPDRESTWNTYQINEFAQRYKVITPTLRGYPPSDVPSGHSNYSSHSFVSDLASILDNESIDRAILIGHDVGGVVTQMFAYTFPERVTALVMTNTPFIPTFIPLVEFDAEQQKMSHYTLKYFDYVEGQPKNISTIVENIWNDTYRQEITDYLQNSPLAGMLSFYNENYPAPPYGQQVNLDGLIQSVPSCIIWGEEDPYFSPRTLDGLESWFSDGVRLVTIPHAGHWSFRDQPTRWNAELDSFLGFLEAYTFPVTLGPVGK</sequence>
<dbReference type="InterPro" id="IPR029058">
    <property type="entry name" value="AB_hydrolase_fold"/>
</dbReference>
<evidence type="ECO:0000256" key="1">
    <source>
        <dbReference type="ARBA" id="ARBA00022801"/>
    </source>
</evidence>
<dbReference type="PRINTS" id="PR00111">
    <property type="entry name" value="ABHYDROLASE"/>
</dbReference>
<keyword evidence="3" id="KW-0732">Signal</keyword>
<gene>
    <name evidence="5" type="ORF">PFICI_05124</name>
</gene>
<protein>
    <recommendedName>
        <fullName evidence="4">AB hydrolase-1 domain-containing protein</fullName>
    </recommendedName>
</protein>
<dbReference type="RefSeq" id="XP_007831896.1">
    <property type="nucleotide sequence ID" value="XM_007833705.1"/>
</dbReference>
<dbReference type="PANTHER" id="PTHR43329">
    <property type="entry name" value="EPOXIDE HYDROLASE"/>
    <property type="match status" value="1"/>
</dbReference>
<evidence type="ECO:0000313" key="6">
    <source>
        <dbReference type="Proteomes" id="UP000030651"/>
    </source>
</evidence>
<dbReference type="EMBL" id="KI912111">
    <property type="protein sequence ID" value="ETS83248.1"/>
    <property type="molecule type" value="Genomic_DNA"/>
</dbReference>
<dbReference type="GeneID" id="19270137"/>
<dbReference type="GO" id="GO:0016787">
    <property type="term" value="F:hydrolase activity"/>
    <property type="evidence" value="ECO:0007669"/>
    <property type="project" value="UniProtKB-KW"/>
</dbReference>
<feature type="domain" description="AB hydrolase-1" evidence="4">
    <location>
        <begin position="55"/>
        <end position="288"/>
    </location>
</feature>
<dbReference type="OrthoDB" id="408373at2759"/>
<feature type="chain" id="PRO_5004835624" description="AB hydrolase-1 domain-containing protein" evidence="3">
    <location>
        <begin position="26"/>
        <end position="320"/>
    </location>
</feature>
<dbReference type="PRINTS" id="PR00412">
    <property type="entry name" value="EPOXHYDRLASE"/>
</dbReference>
<accession>W3XB03</accession>
<feature type="signal peptide" evidence="3">
    <location>
        <begin position="1"/>
        <end position="25"/>
    </location>
</feature>
<dbReference type="KEGG" id="pfy:PFICI_05124"/>
<dbReference type="InParanoid" id="W3XB03"/>
<dbReference type="HOGENOM" id="CLU_020336_7_3_1"/>